<proteinExistence type="predicted"/>
<sequence length="59" mass="6747">MKDVDGDVDTLSTSRSARFQSRYLRERARDAVARAEALRSESRRLFARSWFGSRPAGRA</sequence>
<dbReference type="Proteomes" id="UP000505377">
    <property type="component" value="Chromosome"/>
</dbReference>
<dbReference type="EMBL" id="CP053564">
    <property type="protein sequence ID" value="QJY49158.1"/>
    <property type="molecule type" value="Genomic_DNA"/>
</dbReference>
<protein>
    <submittedName>
        <fullName evidence="1">Uncharacterized protein</fullName>
    </submittedName>
</protein>
<dbReference type="RefSeq" id="WP_172164281.1">
    <property type="nucleotide sequence ID" value="NZ_CP053564.1"/>
</dbReference>
<dbReference type="AlphaFoldDB" id="A0A6M6JMG4"/>
<gene>
    <name evidence="1" type="ORF">HOP40_28185</name>
</gene>
<name>A0A6M6JMG4_9PSEU</name>
<organism evidence="1 2">
    <name type="scientific">Pseudonocardia broussonetiae</name>
    <dbReference type="NCBI Taxonomy" id="2736640"/>
    <lineage>
        <taxon>Bacteria</taxon>
        <taxon>Bacillati</taxon>
        <taxon>Actinomycetota</taxon>
        <taxon>Actinomycetes</taxon>
        <taxon>Pseudonocardiales</taxon>
        <taxon>Pseudonocardiaceae</taxon>
        <taxon>Pseudonocardia</taxon>
    </lineage>
</organism>
<keyword evidence="2" id="KW-1185">Reference proteome</keyword>
<reference evidence="1 2" key="1">
    <citation type="submission" date="2020-05" db="EMBL/GenBank/DDBJ databases">
        <authorList>
            <person name="Mo P."/>
        </authorList>
    </citation>
    <scope>NUCLEOTIDE SEQUENCE [LARGE SCALE GENOMIC DNA]</scope>
    <source>
        <strain evidence="1 2">Gen01</strain>
    </source>
</reference>
<dbReference type="KEGG" id="pbro:HOP40_28185"/>
<evidence type="ECO:0000313" key="1">
    <source>
        <dbReference type="EMBL" id="QJY49158.1"/>
    </source>
</evidence>
<accession>A0A6M6JMG4</accession>
<evidence type="ECO:0000313" key="2">
    <source>
        <dbReference type="Proteomes" id="UP000505377"/>
    </source>
</evidence>